<evidence type="ECO:0000313" key="5">
    <source>
        <dbReference type="Proteomes" id="UP000094526"/>
    </source>
</evidence>
<dbReference type="Gene3D" id="2.115.10.20">
    <property type="entry name" value="Glycosyl hydrolase domain, family 43"/>
    <property type="match status" value="1"/>
</dbReference>
<name>A0A1C1CKJ4_9EURO</name>
<accession>A0A1C1CKJ4</accession>
<dbReference type="EMBL" id="LGRB01000011">
    <property type="protein sequence ID" value="OCT49016.1"/>
    <property type="molecule type" value="Genomic_DNA"/>
</dbReference>
<dbReference type="InterPro" id="IPR007184">
    <property type="entry name" value="Mannoside_phosphorylase"/>
</dbReference>
<dbReference type="OrthoDB" id="21615at2759"/>
<dbReference type="VEuPathDB" id="FungiDB:G647_02895"/>
<dbReference type="VEuPathDB" id="FungiDB:CLCR_04999"/>
<organism evidence="4 5">
    <name type="scientific">Cladophialophora carrionii</name>
    <dbReference type="NCBI Taxonomy" id="86049"/>
    <lineage>
        <taxon>Eukaryota</taxon>
        <taxon>Fungi</taxon>
        <taxon>Dikarya</taxon>
        <taxon>Ascomycota</taxon>
        <taxon>Pezizomycotina</taxon>
        <taxon>Eurotiomycetes</taxon>
        <taxon>Chaetothyriomycetidae</taxon>
        <taxon>Chaetothyriales</taxon>
        <taxon>Herpotrichiellaceae</taxon>
        <taxon>Cladophialophora</taxon>
    </lineage>
</organism>
<dbReference type="PIRSF" id="PIRSF016202">
    <property type="entry name" value="PH1107"/>
    <property type="match status" value="1"/>
</dbReference>
<evidence type="ECO:0000256" key="1">
    <source>
        <dbReference type="ARBA" id="ARBA00022676"/>
    </source>
</evidence>
<dbReference type="AlphaFoldDB" id="A0A1C1CKJ4"/>
<reference evidence="5" key="1">
    <citation type="submission" date="2015-07" db="EMBL/GenBank/DDBJ databases">
        <authorList>
            <person name="Teixeira M.M."/>
            <person name="Souza R.C."/>
            <person name="Almeida L.G."/>
            <person name="Vicente V.A."/>
            <person name="de Hoog S."/>
            <person name="Bocca A.L."/>
            <person name="de Almeida S.R."/>
            <person name="Vasconcelos A.T."/>
            <person name="Felipe M.S."/>
        </authorList>
    </citation>
    <scope>NUCLEOTIDE SEQUENCE [LARGE SCALE GENOMIC DNA]</scope>
    <source>
        <strain evidence="5">KSF</strain>
    </source>
</reference>
<keyword evidence="4" id="KW-0378">Hydrolase</keyword>
<dbReference type="GO" id="GO:0016787">
    <property type="term" value="F:hydrolase activity"/>
    <property type="evidence" value="ECO:0007669"/>
    <property type="project" value="UniProtKB-KW"/>
</dbReference>
<keyword evidence="5" id="KW-1185">Reference proteome</keyword>
<feature type="region of interest" description="Disordered" evidence="3">
    <location>
        <begin position="1"/>
        <end position="24"/>
    </location>
</feature>
<proteinExistence type="predicted"/>
<keyword evidence="1" id="KW-0328">Glycosyltransferase</keyword>
<comment type="caution">
    <text evidence="4">The sequence shown here is derived from an EMBL/GenBank/DDBJ whole genome shotgun (WGS) entry which is preliminary data.</text>
</comment>
<sequence length="342" mass="38044">MAGSPPSYSATAPTVTRDSVEGDPDYVAPTFPIGPFRKHSANPILTPNPKHDFESSYLYNATAIVLDGRVFLLYRAQNAAKVSTIGLAWSEDGVNFTRLDRPVLTPTESWEQGGGVEDPRVVRVDGVVYMTYTAYDTDKARLCLATSTDLLHWEKCPPLFPGWDEVEVTLLGRQSIRRGYTKAGAIFPEPTADGKYTMLWGESCIYRAESEDLINWKTRPFEEWFATGVHGWENRLLEPGPSPVRTKDGKWILVYNAATTGGGRFRNNQYSIGQMLVDYARLDDGPVARLERPCVEVDQRNEEAGQVDQVVFCEGLVQFKGKWLLYFGQGDSELGVAVADAV</sequence>
<dbReference type="Proteomes" id="UP000094526">
    <property type="component" value="Unassembled WGS sequence"/>
</dbReference>
<evidence type="ECO:0000256" key="2">
    <source>
        <dbReference type="ARBA" id="ARBA00022679"/>
    </source>
</evidence>
<dbReference type="PANTHER" id="PTHR34106:SF5">
    <property type="entry name" value="GLYCOSIDASE"/>
    <property type="match status" value="1"/>
</dbReference>
<evidence type="ECO:0000313" key="4">
    <source>
        <dbReference type="EMBL" id="OCT49016.1"/>
    </source>
</evidence>
<evidence type="ECO:0000256" key="3">
    <source>
        <dbReference type="SAM" id="MobiDB-lite"/>
    </source>
</evidence>
<gene>
    <name evidence="4" type="ORF">CLCR_04999</name>
</gene>
<dbReference type="Pfam" id="PF04041">
    <property type="entry name" value="Glyco_hydro_130"/>
    <property type="match status" value="1"/>
</dbReference>
<dbReference type="SUPFAM" id="SSF75005">
    <property type="entry name" value="Arabinanase/levansucrase/invertase"/>
    <property type="match status" value="1"/>
</dbReference>
<dbReference type="GO" id="GO:0016757">
    <property type="term" value="F:glycosyltransferase activity"/>
    <property type="evidence" value="ECO:0007669"/>
    <property type="project" value="UniProtKB-KW"/>
</dbReference>
<dbReference type="InterPro" id="IPR023296">
    <property type="entry name" value="Glyco_hydro_beta-prop_sf"/>
</dbReference>
<dbReference type="eggNOG" id="ENOG502SEW3">
    <property type="taxonomic scope" value="Eukaryota"/>
</dbReference>
<feature type="compositionally biased region" description="Polar residues" evidence="3">
    <location>
        <begin position="1"/>
        <end position="17"/>
    </location>
</feature>
<keyword evidence="2" id="KW-0808">Transferase</keyword>
<dbReference type="PANTHER" id="PTHR34106">
    <property type="entry name" value="GLYCOSIDASE"/>
    <property type="match status" value="1"/>
</dbReference>
<protein>
    <submittedName>
        <fullName evidence="4">Putative glycosyl hydrolase</fullName>
    </submittedName>
</protein>
<dbReference type="CDD" id="cd18610">
    <property type="entry name" value="GH130_BT3780-like"/>
    <property type="match status" value="1"/>
</dbReference>